<dbReference type="Proteomes" id="UP000236161">
    <property type="component" value="Unassembled WGS sequence"/>
</dbReference>
<name>A0A2H9ZRL1_9ASPA</name>
<dbReference type="AlphaFoldDB" id="A0A2H9ZRL1"/>
<gene>
    <name evidence="1" type="ORF">AXF42_Ash016960</name>
</gene>
<dbReference type="STRING" id="1088818.A0A2H9ZRL1"/>
<protein>
    <submittedName>
        <fullName evidence="1">Uncharacterized protein</fullName>
    </submittedName>
</protein>
<keyword evidence="2" id="KW-1185">Reference proteome</keyword>
<reference evidence="1 2" key="1">
    <citation type="journal article" date="2017" name="Nature">
        <title>The Apostasia genome and the evolution of orchids.</title>
        <authorList>
            <person name="Zhang G.Q."/>
            <person name="Liu K.W."/>
            <person name="Li Z."/>
            <person name="Lohaus R."/>
            <person name="Hsiao Y.Y."/>
            <person name="Niu S.C."/>
            <person name="Wang J.Y."/>
            <person name="Lin Y.C."/>
            <person name="Xu Q."/>
            <person name="Chen L.J."/>
            <person name="Yoshida K."/>
            <person name="Fujiwara S."/>
            <person name="Wang Z.W."/>
            <person name="Zhang Y.Q."/>
            <person name="Mitsuda N."/>
            <person name="Wang M."/>
            <person name="Liu G.H."/>
            <person name="Pecoraro L."/>
            <person name="Huang H.X."/>
            <person name="Xiao X.J."/>
            <person name="Lin M."/>
            <person name="Wu X.Y."/>
            <person name="Wu W.L."/>
            <person name="Chen Y.Y."/>
            <person name="Chang S.B."/>
            <person name="Sakamoto S."/>
            <person name="Ohme-Takagi M."/>
            <person name="Yagi M."/>
            <person name="Zeng S.J."/>
            <person name="Shen C.Y."/>
            <person name="Yeh C.M."/>
            <person name="Luo Y.B."/>
            <person name="Tsai W.C."/>
            <person name="Van de Peer Y."/>
            <person name="Liu Z.J."/>
        </authorList>
    </citation>
    <scope>NUCLEOTIDE SEQUENCE [LARGE SCALE GENOMIC DNA]</scope>
    <source>
        <strain evidence="2">cv. Shenzhen</strain>
        <tissue evidence="1">Stem</tissue>
    </source>
</reference>
<organism evidence="1 2">
    <name type="scientific">Apostasia shenzhenica</name>
    <dbReference type="NCBI Taxonomy" id="1088818"/>
    <lineage>
        <taxon>Eukaryota</taxon>
        <taxon>Viridiplantae</taxon>
        <taxon>Streptophyta</taxon>
        <taxon>Embryophyta</taxon>
        <taxon>Tracheophyta</taxon>
        <taxon>Spermatophyta</taxon>
        <taxon>Magnoliopsida</taxon>
        <taxon>Liliopsida</taxon>
        <taxon>Asparagales</taxon>
        <taxon>Orchidaceae</taxon>
        <taxon>Apostasioideae</taxon>
        <taxon>Apostasia</taxon>
    </lineage>
</organism>
<dbReference type="EMBL" id="KZ454678">
    <property type="protein sequence ID" value="PKA45933.1"/>
    <property type="molecule type" value="Genomic_DNA"/>
</dbReference>
<proteinExistence type="predicted"/>
<evidence type="ECO:0000313" key="1">
    <source>
        <dbReference type="EMBL" id="PKA45933.1"/>
    </source>
</evidence>
<sequence length="202" mass="22040">MAAVGCRGEKPWTPPFCTVVQAETSSFSYLVCSICERPLPDDPNLNPPPPCAVCAKRNPFSSAPSKRLYRLIVIPDLLPSLSLPDPLIASDRILSADLCCCRGYGDAGDMLRPGGADSNRLLRRRPLQLLQGSSLRRSEDSAEKMGEMLEGEMCQMTICEPKSGNAQHLRAVSIVPLRTGFRPVIHALRRFYDVAGPNQSSA</sequence>
<dbReference type="OrthoDB" id="1922776at2759"/>
<accession>A0A2H9ZRL1</accession>
<evidence type="ECO:0000313" key="2">
    <source>
        <dbReference type="Proteomes" id="UP000236161"/>
    </source>
</evidence>